<keyword evidence="6" id="KW-1185">Reference proteome</keyword>
<dbReference type="InterPro" id="IPR036259">
    <property type="entry name" value="MFS_trans_sf"/>
</dbReference>
<gene>
    <name evidence="5" type="ORF">PHLGIDRAFT_59743</name>
</gene>
<dbReference type="Pfam" id="PF07690">
    <property type="entry name" value="MFS_1"/>
    <property type="match status" value="1"/>
</dbReference>
<dbReference type="EMBL" id="KN840473">
    <property type="protein sequence ID" value="KIP08885.1"/>
    <property type="molecule type" value="Genomic_DNA"/>
</dbReference>
<dbReference type="Gene3D" id="1.20.1250.20">
    <property type="entry name" value="MFS general substrate transporter like domains"/>
    <property type="match status" value="2"/>
</dbReference>
<comment type="subcellular location">
    <subcellularLocation>
        <location evidence="1">Membrane</location>
        <topology evidence="1">Multi-pass membrane protein</topology>
    </subcellularLocation>
</comment>
<dbReference type="PROSITE" id="PS50850">
    <property type="entry name" value="MFS"/>
    <property type="match status" value="1"/>
</dbReference>
<dbReference type="InterPro" id="IPR020846">
    <property type="entry name" value="MFS_dom"/>
</dbReference>
<feature type="transmembrane region" description="Helical" evidence="3">
    <location>
        <begin position="7"/>
        <end position="28"/>
    </location>
</feature>
<sequence length="355" mass="37585">PDGGLKAWTVVAGASLGTFATFGFVNAWGVFQAYYEQTLLSDTSPSTIAWIGSVQYALVFIPGLVTGRLFDIGHFRIPLALATAFLIVATFLVAQCKEYWQFLLCQGVAVGLGCGIIFGPLLGVVAHWFKKRKGLALGVVAVGSSIGGTLFPIATRNLIQEVGFQWTMRILAFILLATLLVTNLTLVRRLPPREVSGPFFNLHAFATPAYSVYCAAGFVTFLGLYTVLTYIDVSASSVGIDEDFSFYLVSIANAGSFVGRLAAGILADRYGPLNIMAPATFVAGVLTYVWPFVTSKGGYIAVGLIYGISSGVFVSMLAAPLITMGETHDVGTRLGMFFTILALGALAGPPISGAI</sequence>
<feature type="non-terminal residue" evidence="5">
    <location>
        <position position="1"/>
    </location>
</feature>
<evidence type="ECO:0000256" key="2">
    <source>
        <dbReference type="ARBA" id="ARBA00006727"/>
    </source>
</evidence>
<dbReference type="PANTHER" id="PTHR11360:SF234">
    <property type="entry name" value="MFS-TYPE TRANSPORTER DBAD-RELATED"/>
    <property type="match status" value="1"/>
</dbReference>
<evidence type="ECO:0000259" key="4">
    <source>
        <dbReference type="PROSITE" id="PS50850"/>
    </source>
</evidence>
<evidence type="ECO:0000313" key="6">
    <source>
        <dbReference type="Proteomes" id="UP000053257"/>
    </source>
</evidence>
<keyword evidence="3" id="KW-0812">Transmembrane</keyword>
<keyword evidence="3" id="KW-0472">Membrane</keyword>
<dbReference type="PANTHER" id="PTHR11360">
    <property type="entry name" value="MONOCARBOXYLATE TRANSPORTER"/>
    <property type="match status" value="1"/>
</dbReference>
<dbReference type="SUPFAM" id="SSF103473">
    <property type="entry name" value="MFS general substrate transporter"/>
    <property type="match status" value="1"/>
</dbReference>
<feature type="transmembrane region" description="Helical" evidence="3">
    <location>
        <begin position="199"/>
        <end position="224"/>
    </location>
</feature>
<organism evidence="5 6">
    <name type="scientific">Phlebiopsis gigantea (strain 11061_1 CR5-6)</name>
    <name type="common">White-rot fungus</name>
    <name type="synonym">Peniophora gigantea</name>
    <dbReference type="NCBI Taxonomy" id="745531"/>
    <lineage>
        <taxon>Eukaryota</taxon>
        <taxon>Fungi</taxon>
        <taxon>Dikarya</taxon>
        <taxon>Basidiomycota</taxon>
        <taxon>Agaricomycotina</taxon>
        <taxon>Agaricomycetes</taxon>
        <taxon>Polyporales</taxon>
        <taxon>Phanerochaetaceae</taxon>
        <taxon>Phlebiopsis</taxon>
    </lineage>
</organism>
<dbReference type="InterPro" id="IPR011701">
    <property type="entry name" value="MFS"/>
</dbReference>
<dbReference type="AlphaFoldDB" id="A0A0C3SCK0"/>
<feature type="transmembrane region" description="Helical" evidence="3">
    <location>
        <begin position="244"/>
        <end position="263"/>
    </location>
</feature>
<feature type="domain" description="Major facilitator superfamily (MFS) profile" evidence="4">
    <location>
        <begin position="209"/>
        <end position="355"/>
    </location>
</feature>
<name>A0A0C3SCK0_PHLG1</name>
<dbReference type="OrthoDB" id="6509908at2759"/>
<feature type="transmembrane region" description="Helical" evidence="3">
    <location>
        <begin position="48"/>
        <end position="65"/>
    </location>
</feature>
<feature type="transmembrane region" description="Helical" evidence="3">
    <location>
        <begin position="334"/>
        <end position="352"/>
    </location>
</feature>
<dbReference type="GO" id="GO:0016020">
    <property type="term" value="C:membrane"/>
    <property type="evidence" value="ECO:0007669"/>
    <property type="project" value="UniProtKB-SubCell"/>
</dbReference>
<accession>A0A0C3SCK0</accession>
<feature type="transmembrane region" description="Helical" evidence="3">
    <location>
        <begin position="77"/>
        <end position="94"/>
    </location>
</feature>
<feature type="transmembrane region" description="Helical" evidence="3">
    <location>
        <begin position="299"/>
        <end position="322"/>
    </location>
</feature>
<feature type="transmembrane region" description="Helical" evidence="3">
    <location>
        <begin position="134"/>
        <end position="154"/>
    </location>
</feature>
<feature type="non-terminal residue" evidence="5">
    <location>
        <position position="355"/>
    </location>
</feature>
<proteinExistence type="inferred from homology"/>
<protein>
    <recommendedName>
        <fullName evidence="4">Major facilitator superfamily (MFS) profile domain-containing protein</fullName>
    </recommendedName>
</protein>
<reference evidence="5 6" key="1">
    <citation type="journal article" date="2014" name="PLoS Genet.">
        <title>Analysis of the Phlebiopsis gigantea genome, transcriptome and secretome provides insight into its pioneer colonization strategies of wood.</title>
        <authorList>
            <person name="Hori C."/>
            <person name="Ishida T."/>
            <person name="Igarashi K."/>
            <person name="Samejima M."/>
            <person name="Suzuki H."/>
            <person name="Master E."/>
            <person name="Ferreira P."/>
            <person name="Ruiz-Duenas F.J."/>
            <person name="Held B."/>
            <person name="Canessa P."/>
            <person name="Larrondo L.F."/>
            <person name="Schmoll M."/>
            <person name="Druzhinina I.S."/>
            <person name="Kubicek C.P."/>
            <person name="Gaskell J.A."/>
            <person name="Kersten P."/>
            <person name="St John F."/>
            <person name="Glasner J."/>
            <person name="Sabat G."/>
            <person name="Splinter BonDurant S."/>
            <person name="Syed K."/>
            <person name="Yadav J."/>
            <person name="Mgbeahuruike A.C."/>
            <person name="Kovalchuk A."/>
            <person name="Asiegbu F.O."/>
            <person name="Lackner G."/>
            <person name="Hoffmeister D."/>
            <person name="Rencoret J."/>
            <person name="Gutierrez A."/>
            <person name="Sun H."/>
            <person name="Lindquist E."/>
            <person name="Barry K."/>
            <person name="Riley R."/>
            <person name="Grigoriev I.V."/>
            <person name="Henrissat B."/>
            <person name="Kues U."/>
            <person name="Berka R.M."/>
            <person name="Martinez A.T."/>
            <person name="Covert S.F."/>
            <person name="Blanchette R.A."/>
            <person name="Cullen D."/>
        </authorList>
    </citation>
    <scope>NUCLEOTIDE SEQUENCE [LARGE SCALE GENOMIC DNA]</scope>
    <source>
        <strain evidence="5 6">11061_1 CR5-6</strain>
    </source>
</reference>
<dbReference type="InterPro" id="IPR050327">
    <property type="entry name" value="Proton-linked_MCT"/>
</dbReference>
<feature type="transmembrane region" description="Helical" evidence="3">
    <location>
        <begin position="275"/>
        <end position="293"/>
    </location>
</feature>
<evidence type="ECO:0000256" key="1">
    <source>
        <dbReference type="ARBA" id="ARBA00004141"/>
    </source>
</evidence>
<dbReference type="GO" id="GO:0022857">
    <property type="term" value="F:transmembrane transporter activity"/>
    <property type="evidence" value="ECO:0007669"/>
    <property type="project" value="InterPro"/>
</dbReference>
<evidence type="ECO:0000313" key="5">
    <source>
        <dbReference type="EMBL" id="KIP08885.1"/>
    </source>
</evidence>
<comment type="similarity">
    <text evidence="2">Belongs to the major facilitator superfamily. Monocarboxylate porter (TC 2.A.1.13) family.</text>
</comment>
<dbReference type="Proteomes" id="UP000053257">
    <property type="component" value="Unassembled WGS sequence"/>
</dbReference>
<dbReference type="HOGENOM" id="CLU_001265_1_1_1"/>
<evidence type="ECO:0000256" key="3">
    <source>
        <dbReference type="SAM" id="Phobius"/>
    </source>
</evidence>
<feature type="transmembrane region" description="Helical" evidence="3">
    <location>
        <begin position="100"/>
        <end position="122"/>
    </location>
</feature>
<feature type="transmembrane region" description="Helical" evidence="3">
    <location>
        <begin position="166"/>
        <end position="187"/>
    </location>
</feature>
<keyword evidence="3" id="KW-1133">Transmembrane helix</keyword>